<dbReference type="SUPFAM" id="SSF75304">
    <property type="entry name" value="Amidase signature (AS) enzymes"/>
    <property type="match status" value="1"/>
</dbReference>
<feature type="domain" description="Amidase" evidence="1">
    <location>
        <begin position="2"/>
        <end position="192"/>
    </location>
</feature>
<dbReference type="PANTHER" id="PTHR11895:SF76">
    <property type="entry name" value="INDOLEACETAMIDE HYDROLASE"/>
    <property type="match status" value="1"/>
</dbReference>
<keyword evidence="3" id="KW-1185">Reference proteome</keyword>
<feature type="domain" description="Amidase" evidence="1">
    <location>
        <begin position="223"/>
        <end position="323"/>
    </location>
</feature>
<dbReference type="InterPro" id="IPR023631">
    <property type="entry name" value="Amidase_dom"/>
</dbReference>
<accession>A0ABN6MXN7</accession>
<protein>
    <submittedName>
        <fullName evidence="2">Amidase</fullName>
    </submittedName>
</protein>
<evidence type="ECO:0000313" key="3">
    <source>
        <dbReference type="Proteomes" id="UP001162891"/>
    </source>
</evidence>
<dbReference type="EMBL" id="AP025591">
    <property type="protein sequence ID" value="BDG05020.1"/>
    <property type="molecule type" value="Genomic_DNA"/>
</dbReference>
<sequence>MRLRAAGAIIVGHTNVAPFLADYQSANALFGRTSNPWNPGRTAGGSSGGAAAAVAAGMTPLEVVSDLGGSSRLPAHFCGVYALKPTEHRIPMTGFFRLPPGAPRSVRILSTLAPMARDLDDLELALSLLAGPDGLDTDVAPIPLERAPVAGLAGLRIAYATTVPGAVVASSLRKHVEQVATLAARAGARVEERLPSCDWDGANLLVRELISAITAERCGEELAWYFAALDRRDRFITAWEAFFRDFDALLLPPSMTTAFPHCEPGTPLPVDGKLADYFGHGAVLAMANLADLPALVAPAGRDEDGLPIGVQIVGPRWSEMRILAIARALLNAQVLPGFAPPPGYRQD</sequence>
<gene>
    <name evidence="2" type="ORF">AMOR_40160</name>
</gene>
<dbReference type="Gene3D" id="3.90.1300.10">
    <property type="entry name" value="Amidase signature (AS) domain"/>
    <property type="match status" value="1"/>
</dbReference>
<dbReference type="InterPro" id="IPR036928">
    <property type="entry name" value="AS_sf"/>
</dbReference>
<organism evidence="2 3">
    <name type="scientific">Anaeromyxobacter oryzae</name>
    <dbReference type="NCBI Taxonomy" id="2918170"/>
    <lineage>
        <taxon>Bacteria</taxon>
        <taxon>Pseudomonadati</taxon>
        <taxon>Myxococcota</taxon>
        <taxon>Myxococcia</taxon>
        <taxon>Myxococcales</taxon>
        <taxon>Cystobacterineae</taxon>
        <taxon>Anaeromyxobacteraceae</taxon>
        <taxon>Anaeromyxobacter</taxon>
    </lineage>
</organism>
<dbReference type="Pfam" id="PF01425">
    <property type="entry name" value="Amidase"/>
    <property type="match status" value="2"/>
</dbReference>
<evidence type="ECO:0000259" key="1">
    <source>
        <dbReference type="Pfam" id="PF01425"/>
    </source>
</evidence>
<dbReference type="Proteomes" id="UP001162891">
    <property type="component" value="Chromosome"/>
</dbReference>
<dbReference type="PANTHER" id="PTHR11895">
    <property type="entry name" value="TRANSAMIDASE"/>
    <property type="match status" value="1"/>
</dbReference>
<evidence type="ECO:0000313" key="2">
    <source>
        <dbReference type="EMBL" id="BDG05020.1"/>
    </source>
</evidence>
<proteinExistence type="predicted"/>
<reference evidence="3" key="1">
    <citation type="journal article" date="2022" name="Int. J. Syst. Evol. Microbiol.">
        <title>Anaeromyxobacter oryzae sp. nov., Anaeromyxobacter diazotrophicus sp. nov. and Anaeromyxobacter paludicola sp. nov., isolated from paddy soils.</title>
        <authorList>
            <person name="Itoh H."/>
            <person name="Xu Z."/>
            <person name="Mise K."/>
            <person name="Masuda Y."/>
            <person name="Ushijima N."/>
            <person name="Hayakawa C."/>
            <person name="Shiratori Y."/>
            <person name="Senoo K."/>
        </authorList>
    </citation>
    <scope>NUCLEOTIDE SEQUENCE [LARGE SCALE GENOMIC DNA]</scope>
    <source>
        <strain evidence="3">Red232</strain>
    </source>
</reference>
<name>A0ABN6MXN7_9BACT</name>
<dbReference type="InterPro" id="IPR000120">
    <property type="entry name" value="Amidase"/>
</dbReference>